<organism evidence="1 2">
    <name type="scientific">Veronia nyctiphanis</name>
    <dbReference type="NCBI Taxonomy" id="1278244"/>
    <lineage>
        <taxon>Bacteria</taxon>
        <taxon>Pseudomonadati</taxon>
        <taxon>Pseudomonadota</taxon>
        <taxon>Gammaproteobacteria</taxon>
        <taxon>Vibrionales</taxon>
        <taxon>Vibrionaceae</taxon>
        <taxon>Veronia</taxon>
    </lineage>
</organism>
<proteinExistence type="predicted"/>
<evidence type="ECO:0000313" key="1">
    <source>
        <dbReference type="EMBL" id="RXJ72848.1"/>
    </source>
</evidence>
<sequence length="156" mass="17778">MQFTHSHYIGTGVNHDNEQFEGKLTISNLSSTGTQSMHYICQRISDGEKVHEELALLTTNENGDKTLHLHMEELPSITIHTLATHDDALWTYSYTGTGQLEGFNSELVFEWNERKVKYLHRWAVNDEVSDKSWCLLEPVNVPDTDVSLSLTLSNNQ</sequence>
<name>A0A4V1LST8_9GAMM</name>
<dbReference type="EMBL" id="PEIB01000015">
    <property type="protein sequence ID" value="RXJ72848.1"/>
    <property type="molecule type" value="Genomic_DNA"/>
</dbReference>
<keyword evidence="2" id="KW-1185">Reference proteome</keyword>
<evidence type="ECO:0000313" key="2">
    <source>
        <dbReference type="Proteomes" id="UP000290287"/>
    </source>
</evidence>
<dbReference type="RefSeq" id="WP_129122692.1">
    <property type="nucleotide sequence ID" value="NZ_PEIB01000015.1"/>
</dbReference>
<accession>A0A4V1LST8</accession>
<reference evidence="1 2" key="1">
    <citation type="submission" date="2017-10" db="EMBL/GenBank/DDBJ databases">
        <title>Nyctiphanis sp. nov., isolated from the stomach of the euphausiid Nyctiphanes simplex (Hansen, 1911) in the Gulf of California.</title>
        <authorList>
            <person name="Gomez-Gil B."/>
            <person name="Aguilar-Mendez M."/>
            <person name="Lopez-Cortes A."/>
            <person name="Gomez-Gutierrez J."/>
            <person name="Roque A."/>
            <person name="Lang E."/>
            <person name="Gonzalez-Castillo A."/>
        </authorList>
    </citation>
    <scope>NUCLEOTIDE SEQUENCE [LARGE SCALE GENOMIC DNA]</scope>
    <source>
        <strain evidence="1 2">CAIM 600</strain>
    </source>
</reference>
<dbReference type="AlphaFoldDB" id="A0A4V1LST8"/>
<comment type="caution">
    <text evidence="1">The sequence shown here is derived from an EMBL/GenBank/DDBJ whole genome shotgun (WGS) entry which is preliminary data.</text>
</comment>
<dbReference type="Proteomes" id="UP000290287">
    <property type="component" value="Unassembled WGS sequence"/>
</dbReference>
<gene>
    <name evidence="1" type="ORF">CS022_13415</name>
</gene>
<protein>
    <submittedName>
        <fullName evidence="1">Uncharacterized protein</fullName>
    </submittedName>
</protein>
<dbReference type="OrthoDB" id="8592875at2"/>